<dbReference type="EMBL" id="JACCAB010000001">
    <property type="protein sequence ID" value="NYG07303.1"/>
    <property type="molecule type" value="Genomic_DNA"/>
</dbReference>
<dbReference type="GO" id="GO:0016020">
    <property type="term" value="C:membrane"/>
    <property type="evidence" value="ECO:0007669"/>
    <property type="project" value="UniProtKB-SubCell"/>
</dbReference>
<dbReference type="SUPFAM" id="SSF81338">
    <property type="entry name" value="Aquaporin-like"/>
    <property type="match status" value="1"/>
</dbReference>
<gene>
    <name evidence="8" type="ORF">BJ986_001790</name>
</gene>
<evidence type="ECO:0000256" key="2">
    <source>
        <dbReference type="ARBA" id="ARBA00022448"/>
    </source>
</evidence>
<feature type="transmembrane region" description="Helical" evidence="7">
    <location>
        <begin position="239"/>
        <end position="260"/>
    </location>
</feature>
<dbReference type="Proteomes" id="UP000573599">
    <property type="component" value="Unassembled WGS sequence"/>
</dbReference>
<feature type="transmembrane region" description="Helical" evidence="7">
    <location>
        <begin position="93"/>
        <end position="118"/>
    </location>
</feature>
<dbReference type="Gene3D" id="1.20.1080.10">
    <property type="entry name" value="Glycerol uptake facilitator protein"/>
    <property type="match status" value="1"/>
</dbReference>
<organism evidence="8 9">
    <name type="scientific">Pedococcus badiiscoriae</name>
    <dbReference type="NCBI Taxonomy" id="642776"/>
    <lineage>
        <taxon>Bacteria</taxon>
        <taxon>Bacillati</taxon>
        <taxon>Actinomycetota</taxon>
        <taxon>Actinomycetes</taxon>
        <taxon>Micrococcales</taxon>
        <taxon>Intrasporangiaceae</taxon>
        <taxon>Pedococcus</taxon>
    </lineage>
</organism>
<feature type="transmembrane region" description="Helical" evidence="7">
    <location>
        <begin position="169"/>
        <end position="190"/>
    </location>
</feature>
<proteinExistence type="inferred from homology"/>
<dbReference type="GO" id="GO:0015267">
    <property type="term" value="F:channel activity"/>
    <property type="evidence" value="ECO:0007669"/>
    <property type="project" value="InterPro"/>
</dbReference>
<evidence type="ECO:0000256" key="4">
    <source>
        <dbReference type="ARBA" id="ARBA00022989"/>
    </source>
</evidence>
<reference evidence="8 9" key="1">
    <citation type="submission" date="2020-07" db="EMBL/GenBank/DDBJ databases">
        <title>Sequencing the genomes of 1000 actinobacteria strains.</title>
        <authorList>
            <person name="Klenk H.-P."/>
        </authorList>
    </citation>
    <scope>NUCLEOTIDE SEQUENCE [LARGE SCALE GENOMIC DNA]</scope>
    <source>
        <strain evidence="8 9">DSM 23987</strain>
    </source>
</reference>
<evidence type="ECO:0000256" key="6">
    <source>
        <dbReference type="RuleBase" id="RU000477"/>
    </source>
</evidence>
<feature type="transmembrane region" description="Helical" evidence="7">
    <location>
        <begin position="53"/>
        <end position="73"/>
    </location>
</feature>
<evidence type="ECO:0000256" key="3">
    <source>
        <dbReference type="ARBA" id="ARBA00022692"/>
    </source>
</evidence>
<accession>A0A852WDN2</accession>
<dbReference type="PRINTS" id="PR00783">
    <property type="entry name" value="MINTRINSICP"/>
</dbReference>
<evidence type="ECO:0000256" key="5">
    <source>
        <dbReference type="ARBA" id="ARBA00023136"/>
    </source>
</evidence>
<keyword evidence="3 6" id="KW-0812">Transmembrane</keyword>
<protein>
    <submittedName>
        <fullName evidence="8">Aquaporin Z</fullName>
    </submittedName>
</protein>
<dbReference type="InterPro" id="IPR000425">
    <property type="entry name" value="MIP"/>
</dbReference>
<dbReference type="InterPro" id="IPR023271">
    <property type="entry name" value="Aquaporin-like"/>
</dbReference>
<dbReference type="Pfam" id="PF00230">
    <property type="entry name" value="MIP"/>
    <property type="match status" value="1"/>
</dbReference>
<comment type="similarity">
    <text evidence="6">Belongs to the MIP/aquaporin (TC 1.A.8) family.</text>
</comment>
<keyword evidence="5 7" id="KW-0472">Membrane</keyword>
<name>A0A852WDN2_9MICO</name>
<comment type="subcellular location">
    <subcellularLocation>
        <location evidence="1">Membrane</location>
        <topology evidence="1">Multi-pass membrane protein</topology>
    </subcellularLocation>
</comment>
<evidence type="ECO:0000313" key="8">
    <source>
        <dbReference type="EMBL" id="NYG07303.1"/>
    </source>
</evidence>
<dbReference type="AlphaFoldDB" id="A0A852WDN2"/>
<keyword evidence="9" id="KW-1185">Reference proteome</keyword>
<comment type="caution">
    <text evidence="8">The sequence shown here is derived from an EMBL/GenBank/DDBJ whole genome shotgun (WGS) entry which is preliminary data.</text>
</comment>
<dbReference type="InterPro" id="IPR034294">
    <property type="entry name" value="Aquaporin_transptr"/>
</dbReference>
<keyword evidence="2 6" id="KW-0813">Transport</keyword>
<keyword evidence="4 7" id="KW-1133">Transmembrane helix</keyword>
<dbReference type="PANTHER" id="PTHR45724:SF13">
    <property type="entry name" value="AQUAPORIN NIP1-1-RELATED"/>
    <property type="match status" value="1"/>
</dbReference>
<evidence type="ECO:0000256" key="1">
    <source>
        <dbReference type="ARBA" id="ARBA00004141"/>
    </source>
</evidence>
<feature type="transmembrane region" description="Helical" evidence="7">
    <location>
        <begin position="197"/>
        <end position="219"/>
    </location>
</feature>
<evidence type="ECO:0000256" key="7">
    <source>
        <dbReference type="SAM" id="Phobius"/>
    </source>
</evidence>
<evidence type="ECO:0000313" key="9">
    <source>
        <dbReference type="Proteomes" id="UP000573599"/>
    </source>
</evidence>
<dbReference type="PANTHER" id="PTHR45724">
    <property type="entry name" value="AQUAPORIN NIP2-1"/>
    <property type="match status" value="1"/>
</dbReference>
<feature type="transmembrane region" description="Helical" evidence="7">
    <location>
        <begin position="130"/>
        <end position="149"/>
    </location>
</feature>
<sequence>MSAMPTSAHDRDPSGDSAAALRARHGAHIAELMERQPVWGRQFTDLSHEWRRLFAESFGTLLLVLVGAGGAVLDAKTGSIGRVAAVTAPGLLVMAVILGMGAVSGAHLNPVVTVAFALRRDFQWRRVPGYLAAQLVGGVLACLFLRALFGTTGQLGATRPGPGFTTTQALLIEAVLTLGLVSTILGTASTAQNVGPLAALGVGGYIVLAGLWASPVSGASMNPVRSLAPDLVRGDLRGLWPYLLGPLIGSLLAVAVAFVLRGPGGDPEAVKAAQGREA</sequence>